<protein>
    <submittedName>
        <fullName evidence="8">G_PROTEIN_RECEP_F1_2 domain-containing protein</fullName>
    </submittedName>
</protein>
<dbReference type="Gene3D" id="1.20.1070.10">
    <property type="entry name" value="Rhodopsin 7-helix transmembrane proteins"/>
    <property type="match status" value="1"/>
</dbReference>
<dbReference type="PANTHER" id="PTHR47521:SF7">
    <property type="entry name" value="SERPENTINE RECEPTOR CLASS EPSILON-6"/>
    <property type="match status" value="1"/>
</dbReference>
<evidence type="ECO:0000256" key="1">
    <source>
        <dbReference type="ARBA" id="ARBA00004141"/>
    </source>
</evidence>
<dbReference type="CDD" id="cd00637">
    <property type="entry name" value="7tm_classA_rhodopsin-like"/>
    <property type="match status" value="1"/>
</dbReference>
<evidence type="ECO:0000313" key="8">
    <source>
        <dbReference type="WBParaSite" id="L893_g26703.t1"/>
    </source>
</evidence>
<feature type="transmembrane region" description="Helical" evidence="6">
    <location>
        <begin position="130"/>
        <end position="152"/>
    </location>
</feature>
<feature type="transmembrane region" description="Helical" evidence="6">
    <location>
        <begin position="230"/>
        <end position="254"/>
    </location>
</feature>
<feature type="transmembrane region" description="Helical" evidence="6">
    <location>
        <begin position="45"/>
        <end position="66"/>
    </location>
</feature>
<dbReference type="WBParaSite" id="L893_g26703.t1">
    <property type="protein sequence ID" value="L893_g26703.t1"/>
    <property type="gene ID" value="L893_g26703"/>
</dbReference>
<organism evidence="7 8">
    <name type="scientific">Steinernema glaseri</name>
    <dbReference type="NCBI Taxonomy" id="37863"/>
    <lineage>
        <taxon>Eukaryota</taxon>
        <taxon>Metazoa</taxon>
        <taxon>Ecdysozoa</taxon>
        <taxon>Nematoda</taxon>
        <taxon>Chromadorea</taxon>
        <taxon>Rhabditida</taxon>
        <taxon>Tylenchina</taxon>
        <taxon>Panagrolaimomorpha</taxon>
        <taxon>Strongyloidoidea</taxon>
        <taxon>Steinernematidae</taxon>
        <taxon>Steinernema</taxon>
    </lineage>
</organism>
<evidence type="ECO:0000256" key="5">
    <source>
        <dbReference type="SAM" id="MobiDB-lite"/>
    </source>
</evidence>
<dbReference type="AlphaFoldDB" id="A0A1I7ZIA7"/>
<comment type="subcellular location">
    <subcellularLocation>
        <location evidence="1">Membrane</location>
        <topology evidence="1">Multi-pass membrane protein</topology>
    </subcellularLocation>
</comment>
<accession>A0A1I7ZIA7</accession>
<feature type="transmembrane region" description="Helical" evidence="6">
    <location>
        <begin position="172"/>
        <end position="202"/>
    </location>
</feature>
<name>A0A1I7ZIA7_9BILA</name>
<evidence type="ECO:0000256" key="2">
    <source>
        <dbReference type="ARBA" id="ARBA00022692"/>
    </source>
</evidence>
<dbReference type="PANTHER" id="PTHR47521">
    <property type="entry name" value="SERPENTINE RECEPTOR, CLASS E (EPSILON)-RELATED"/>
    <property type="match status" value="1"/>
</dbReference>
<sequence length="447" mass="50378">MDQWVLGFKIALWFEIVAYVISLPLEIYLIACLRKSSLLHGNLKIMLINLCVAMVVFALSHVGMHVDSELQALGLGVDNVACRPSAAVLRIFFDGASNMTGVAMMLISLERAVASFRPQSYEQKKTTTRVAFALFFMWSASFCVAVATWFYFHVRVDSCEPSYAPPSISFLYVNSMAMVILAGVALFGVASSACLLLSLLCLNLRRHRRCDIGRLNLRYQYSENISTIRFLMPITATYAALLLICIFFLVLFHLERHSASPHTVKLLFYEKSANRIYAKNIAAGLTYERIDRDGDVAIRDSDLGFRISDRPKYPDFGFRIPDFGFRMIRTSLVATIKRYITLIVDTAGVTKGCPYYEERSLKETTELTEAYQTINTENSKHGKHVSQQGEKQYPTSNADYSLDGRGNKILSVFISTFADFVNQKNNCVRLTVFCNILNSKGKRVRSA</sequence>
<reference evidence="8" key="1">
    <citation type="submission" date="2016-11" db="UniProtKB">
        <authorList>
            <consortium name="WormBaseParasite"/>
        </authorList>
    </citation>
    <scope>IDENTIFICATION</scope>
</reference>
<feature type="region of interest" description="Disordered" evidence="5">
    <location>
        <begin position="376"/>
        <end position="396"/>
    </location>
</feature>
<dbReference type="GO" id="GO:0016020">
    <property type="term" value="C:membrane"/>
    <property type="evidence" value="ECO:0007669"/>
    <property type="project" value="UniProtKB-SubCell"/>
</dbReference>
<keyword evidence="4 6" id="KW-0472">Membrane</keyword>
<evidence type="ECO:0000256" key="6">
    <source>
        <dbReference type="SAM" id="Phobius"/>
    </source>
</evidence>
<dbReference type="InterPro" id="IPR019408">
    <property type="entry name" value="7TM_GPCR_serpentine_rcpt_Srab"/>
</dbReference>
<dbReference type="InterPro" id="IPR052860">
    <property type="entry name" value="NRL-GPCR1"/>
</dbReference>
<dbReference type="Pfam" id="PF10292">
    <property type="entry name" value="7TM_GPCR_Srab"/>
    <property type="match status" value="1"/>
</dbReference>
<keyword evidence="2 6" id="KW-0812">Transmembrane</keyword>
<feature type="transmembrane region" description="Helical" evidence="6">
    <location>
        <begin position="12"/>
        <end position="33"/>
    </location>
</feature>
<feature type="compositionally biased region" description="Polar residues" evidence="5">
    <location>
        <begin position="385"/>
        <end position="396"/>
    </location>
</feature>
<evidence type="ECO:0000256" key="4">
    <source>
        <dbReference type="ARBA" id="ARBA00023136"/>
    </source>
</evidence>
<evidence type="ECO:0000256" key="3">
    <source>
        <dbReference type="ARBA" id="ARBA00022989"/>
    </source>
</evidence>
<keyword evidence="7" id="KW-1185">Reference proteome</keyword>
<proteinExistence type="predicted"/>
<dbReference type="Proteomes" id="UP000095287">
    <property type="component" value="Unplaced"/>
</dbReference>
<feature type="transmembrane region" description="Helical" evidence="6">
    <location>
        <begin position="86"/>
        <end position="109"/>
    </location>
</feature>
<evidence type="ECO:0000313" key="7">
    <source>
        <dbReference type="Proteomes" id="UP000095287"/>
    </source>
</evidence>
<keyword evidence="3 6" id="KW-1133">Transmembrane helix</keyword>
<dbReference type="SUPFAM" id="SSF81321">
    <property type="entry name" value="Family A G protein-coupled receptor-like"/>
    <property type="match status" value="1"/>
</dbReference>